<protein>
    <recommendedName>
        <fullName evidence="4">Secreted protein</fullName>
    </recommendedName>
</protein>
<dbReference type="Proteomes" id="UP000001072">
    <property type="component" value="Unassembled WGS sequence"/>
</dbReference>
<proteinExistence type="predicted"/>
<dbReference type="AlphaFoldDB" id="F4RKZ0"/>
<organism evidence="3">
    <name type="scientific">Melampsora larici-populina (strain 98AG31 / pathotype 3-4-7)</name>
    <name type="common">Poplar leaf rust fungus</name>
    <dbReference type="NCBI Taxonomy" id="747676"/>
    <lineage>
        <taxon>Eukaryota</taxon>
        <taxon>Fungi</taxon>
        <taxon>Dikarya</taxon>
        <taxon>Basidiomycota</taxon>
        <taxon>Pucciniomycotina</taxon>
        <taxon>Pucciniomycetes</taxon>
        <taxon>Pucciniales</taxon>
        <taxon>Melampsoraceae</taxon>
        <taxon>Melampsora</taxon>
    </lineage>
</organism>
<reference evidence="3" key="1">
    <citation type="journal article" date="2011" name="Proc. Natl. Acad. Sci. U.S.A.">
        <title>Obligate biotrophy features unraveled by the genomic analysis of rust fungi.</title>
        <authorList>
            <person name="Duplessis S."/>
            <person name="Cuomo C.A."/>
            <person name="Lin Y.-C."/>
            <person name="Aerts A."/>
            <person name="Tisserant E."/>
            <person name="Veneault-Fourrey C."/>
            <person name="Joly D.L."/>
            <person name="Hacquard S."/>
            <person name="Amselem J."/>
            <person name="Cantarel B.L."/>
            <person name="Chiu R."/>
            <person name="Coutinho P.M."/>
            <person name="Feau N."/>
            <person name="Field M."/>
            <person name="Frey P."/>
            <person name="Gelhaye E."/>
            <person name="Goldberg J."/>
            <person name="Grabherr M.G."/>
            <person name="Kodira C.D."/>
            <person name="Kohler A."/>
            <person name="Kuees U."/>
            <person name="Lindquist E.A."/>
            <person name="Lucas S.M."/>
            <person name="Mago R."/>
            <person name="Mauceli E."/>
            <person name="Morin E."/>
            <person name="Murat C."/>
            <person name="Pangilinan J.L."/>
            <person name="Park R."/>
            <person name="Pearson M."/>
            <person name="Quesneville H."/>
            <person name="Rouhier N."/>
            <person name="Sakthikumar S."/>
            <person name="Salamov A.A."/>
            <person name="Schmutz J."/>
            <person name="Selles B."/>
            <person name="Shapiro H."/>
            <person name="Tanguay P."/>
            <person name="Tuskan G.A."/>
            <person name="Henrissat B."/>
            <person name="Van de Peer Y."/>
            <person name="Rouze P."/>
            <person name="Ellis J.G."/>
            <person name="Dodds P.N."/>
            <person name="Schein J.E."/>
            <person name="Zhong S."/>
            <person name="Hamelin R.C."/>
            <person name="Grigoriev I.V."/>
            <person name="Szabo L.J."/>
            <person name="Martin F."/>
        </authorList>
    </citation>
    <scope>NUCLEOTIDE SEQUENCE [LARGE SCALE GENOMIC DNA]</scope>
    <source>
        <strain evidence="3">98AG31 / pathotype 3-4-7</strain>
    </source>
</reference>
<accession>F4RKZ0</accession>
<dbReference type="VEuPathDB" id="FungiDB:MELLADRAFT_106311"/>
<dbReference type="OrthoDB" id="10358785at2759"/>
<dbReference type="RefSeq" id="XP_007409913.1">
    <property type="nucleotide sequence ID" value="XM_007409851.1"/>
</dbReference>
<evidence type="ECO:0008006" key="4">
    <source>
        <dbReference type="Google" id="ProtNLM"/>
    </source>
</evidence>
<dbReference type="HOGENOM" id="CLU_2004407_0_0_1"/>
<keyword evidence="3" id="KW-1185">Reference proteome</keyword>
<feature type="signal peptide" evidence="1">
    <location>
        <begin position="1"/>
        <end position="21"/>
    </location>
</feature>
<evidence type="ECO:0000256" key="1">
    <source>
        <dbReference type="SAM" id="SignalP"/>
    </source>
</evidence>
<dbReference type="EMBL" id="GL883106">
    <property type="protein sequence ID" value="EGG06953.1"/>
    <property type="molecule type" value="Genomic_DNA"/>
</dbReference>
<feature type="chain" id="PRO_5003315224" description="Secreted protein" evidence="1">
    <location>
        <begin position="22"/>
        <end position="124"/>
    </location>
</feature>
<sequence length="124" mass="13035">MLSLSFSVLLASISWVSLATGQKVKIVSPVPGSPVVPGTTLNLTLEVDGDVCHQVALGFGLNSKPTDSKSLGHLLLGTLDTTKTPFDPSTKQLSYPLQIPATDKFTDGVTGPITLPVFVILIYV</sequence>
<name>F4RKZ0_MELLP</name>
<dbReference type="KEGG" id="mlr:MELLADRAFT_106311"/>
<gene>
    <name evidence="2" type="ORF">MELLADRAFT_106311</name>
</gene>
<dbReference type="InParanoid" id="F4RKZ0"/>
<evidence type="ECO:0000313" key="2">
    <source>
        <dbReference type="EMBL" id="EGG06953.1"/>
    </source>
</evidence>
<keyword evidence="1" id="KW-0732">Signal</keyword>
<dbReference type="GeneID" id="18922857"/>
<evidence type="ECO:0000313" key="3">
    <source>
        <dbReference type="Proteomes" id="UP000001072"/>
    </source>
</evidence>